<accession>A0A0M2UT08</accession>
<evidence type="ECO:0000313" key="2">
    <source>
        <dbReference type="EMBL" id="KKO19188.1"/>
    </source>
</evidence>
<dbReference type="Proteomes" id="UP000034954">
    <property type="component" value="Unassembled WGS sequence"/>
</dbReference>
<feature type="region of interest" description="Disordered" evidence="1">
    <location>
        <begin position="1"/>
        <end position="25"/>
    </location>
</feature>
<feature type="compositionally biased region" description="Gly residues" evidence="1">
    <location>
        <begin position="155"/>
        <end position="165"/>
    </location>
</feature>
<dbReference type="Gene3D" id="1.20.1440.60">
    <property type="entry name" value="23S rRNA-intervening sequence"/>
    <property type="match status" value="1"/>
</dbReference>
<keyword evidence="2" id="KW-0689">Ribosomal protein</keyword>
<reference evidence="2 3" key="1">
    <citation type="journal article" date="2013" name="BMC Microbiol.">
        <title>Identification of the type II cytochrome c maturation pathway in anammox bacteria by comparative genomics.</title>
        <authorList>
            <person name="Ferousi C."/>
            <person name="Speth D.R."/>
            <person name="Reimann J."/>
            <person name="Op den Camp H.J."/>
            <person name="Allen J.W."/>
            <person name="Keltjens J.T."/>
            <person name="Jetten M.S."/>
        </authorList>
    </citation>
    <scope>NUCLEOTIDE SEQUENCE [LARGE SCALE GENOMIC DNA]</scope>
    <source>
        <strain evidence="2">RU1</strain>
    </source>
</reference>
<dbReference type="InterPro" id="IPR036583">
    <property type="entry name" value="23S_rRNA_IVS_sf"/>
</dbReference>
<gene>
    <name evidence="2" type="ORF">BROFUL_02097</name>
</gene>
<dbReference type="PATRIC" id="fig|380242.3.peg.2617"/>
<keyword evidence="3" id="KW-1185">Reference proteome</keyword>
<sequence>MKKGSGCSWQGTGKKGTEDSFQGAEKRQDANSYLTFEDLEVWKRASRLSANIYKELASLKDFGFKDQITRSGLSIPSNIAEGIERESNKECINFLQYAKGSCGELRTQIYIGLDIGYISDEIGKQWIKETRELSAMLVGLMRSKRNNGSKKAGKKGAGGSFQGTS</sequence>
<name>A0A0M2UT08_9BACT</name>
<dbReference type="GO" id="GO:0005840">
    <property type="term" value="C:ribosome"/>
    <property type="evidence" value="ECO:0007669"/>
    <property type="project" value="UniProtKB-KW"/>
</dbReference>
<feature type="compositionally biased region" description="Basic residues" evidence="1">
    <location>
        <begin position="145"/>
        <end position="154"/>
    </location>
</feature>
<dbReference type="PANTHER" id="PTHR38471:SF2">
    <property type="entry name" value="FOUR HELIX BUNDLE PROTEIN"/>
    <property type="match status" value="1"/>
</dbReference>
<feature type="region of interest" description="Disordered" evidence="1">
    <location>
        <begin position="145"/>
        <end position="165"/>
    </location>
</feature>
<evidence type="ECO:0000256" key="1">
    <source>
        <dbReference type="SAM" id="MobiDB-lite"/>
    </source>
</evidence>
<evidence type="ECO:0000313" key="3">
    <source>
        <dbReference type="Proteomes" id="UP000034954"/>
    </source>
</evidence>
<keyword evidence="2" id="KW-0687">Ribonucleoprotein</keyword>
<dbReference type="InterPro" id="IPR012657">
    <property type="entry name" value="23S_rRNA-intervening_sequence"/>
</dbReference>
<organism evidence="2 3">
    <name type="scientific">Candidatus Brocadia fulgida</name>
    <dbReference type="NCBI Taxonomy" id="380242"/>
    <lineage>
        <taxon>Bacteria</taxon>
        <taxon>Pseudomonadati</taxon>
        <taxon>Planctomycetota</taxon>
        <taxon>Candidatus Brocadiia</taxon>
        <taxon>Candidatus Brocadiales</taxon>
        <taxon>Candidatus Brocadiaceae</taxon>
        <taxon>Candidatus Brocadia</taxon>
    </lineage>
</organism>
<dbReference type="Pfam" id="PF05635">
    <property type="entry name" value="23S_rRNA_IVP"/>
    <property type="match status" value="1"/>
</dbReference>
<dbReference type="NCBIfam" id="NF008912">
    <property type="entry name" value="PRK12275.1-6"/>
    <property type="match status" value="1"/>
</dbReference>
<comment type="caution">
    <text evidence="2">The sequence shown here is derived from an EMBL/GenBank/DDBJ whole genome shotgun (WGS) entry which is preliminary data.</text>
</comment>
<proteinExistence type="predicted"/>
<dbReference type="NCBIfam" id="TIGR02436">
    <property type="entry name" value="four helix bundle protein"/>
    <property type="match status" value="1"/>
</dbReference>
<dbReference type="PANTHER" id="PTHR38471">
    <property type="entry name" value="FOUR HELIX BUNDLE PROTEIN"/>
    <property type="match status" value="1"/>
</dbReference>
<dbReference type="SUPFAM" id="SSF158446">
    <property type="entry name" value="IVS-encoded protein-like"/>
    <property type="match status" value="1"/>
</dbReference>
<dbReference type="AlphaFoldDB" id="A0A0M2UT08"/>
<protein>
    <submittedName>
        <fullName evidence="2">Ribosomal protein</fullName>
    </submittedName>
</protein>
<dbReference type="CDD" id="cd16377">
    <property type="entry name" value="23S_rRNA_IVP_like"/>
    <property type="match status" value="1"/>
</dbReference>
<dbReference type="EMBL" id="LAQJ01000210">
    <property type="protein sequence ID" value="KKO19188.1"/>
    <property type="molecule type" value="Genomic_DNA"/>
</dbReference>